<name>A0A8J3AHT3_9ACTN</name>
<sequence length="114" mass="12101">MRAVLAAADQVAKVSPTRVGIDETVMTTGRLLERRRQFLTALVCLDTSLVVAVSQGRDKGSATALLAEHAPDAKVVACDLFSGFKAAADTLEDVTVVADVFHLVRLALHALDEV</sequence>
<dbReference type="Pfam" id="PF01610">
    <property type="entry name" value="DDE_Tnp_ISL3"/>
    <property type="match status" value="1"/>
</dbReference>
<protein>
    <recommendedName>
        <fullName evidence="1">Transposase IS204/IS1001/IS1096/IS1165 DDE domain-containing protein</fullName>
    </recommendedName>
</protein>
<accession>A0A8J3AHT3</accession>
<dbReference type="RefSeq" id="WP_130650693.1">
    <property type="nucleotide sequence ID" value="NZ_BMHA01000019.1"/>
</dbReference>
<reference evidence="2" key="2">
    <citation type="submission" date="2020-09" db="EMBL/GenBank/DDBJ databases">
        <authorList>
            <person name="Sun Q."/>
            <person name="Zhou Y."/>
        </authorList>
    </citation>
    <scope>NUCLEOTIDE SEQUENCE</scope>
    <source>
        <strain evidence="2">CGMCC 1.14988</strain>
    </source>
</reference>
<keyword evidence="3" id="KW-1185">Reference proteome</keyword>
<evidence type="ECO:0000259" key="1">
    <source>
        <dbReference type="Pfam" id="PF01610"/>
    </source>
</evidence>
<proteinExistence type="predicted"/>
<dbReference type="EMBL" id="BMHA01000019">
    <property type="protein sequence ID" value="GGI09840.1"/>
    <property type="molecule type" value="Genomic_DNA"/>
</dbReference>
<dbReference type="AlphaFoldDB" id="A0A8J3AHT3"/>
<feature type="domain" description="Transposase IS204/IS1001/IS1096/IS1165 DDE" evidence="1">
    <location>
        <begin position="19"/>
        <end position="114"/>
    </location>
</feature>
<dbReference type="Proteomes" id="UP000650511">
    <property type="component" value="Unassembled WGS sequence"/>
</dbReference>
<gene>
    <name evidence="2" type="ORF">GCM10011354_36070</name>
</gene>
<evidence type="ECO:0000313" key="2">
    <source>
        <dbReference type="EMBL" id="GGI09840.1"/>
    </source>
</evidence>
<reference evidence="2" key="1">
    <citation type="journal article" date="2014" name="Int. J. Syst. Evol. Microbiol.">
        <title>Complete genome sequence of Corynebacterium casei LMG S-19264T (=DSM 44701T), isolated from a smear-ripened cheese.</title>
        <authorList>
            <consortium name="US DOE Joint Genome Institute (JGI-PGF)"/>
            <person name="Walter F."/>
            <person name="Albersmeier A."/>
            <person name="Kalinowski J."/>
            <person name="Ruckert C."/>
        </authorList>
    </citation>
    <scope>NUCLEOTIDE SEQUENCE</scope>
    <source>
        <strain evidence="2">CGMCC 1.14988</strain>
    </source>
</reference>
<dbReference type="OrthoDB" id="5150170at2"/>
<dbReference type="InterPro" id="IPR002560">
    <property type="entry name" value="Transposase_DDE"/>
</dbReference>
<organism evidence="2 3">
    <name type="scientific">Egicoccus halophilus</name>
    <dbReference type="NCBI Taxonomy" id="1670830"/>
    <lineage>
        <taxon>Bacteria</taxon>
        <taxon>Bacillati</taxon>
        <taxon>Actinomycetota</taxon>
        <taxon>Nitriliruptoria</taxon>
        <taxon>Egicoccales</taxon>
        <taxon>Egicoccaceae</taxon>
        <taxon>Egicoccus</taxon>
    </lineage>
</organism>
<evidence type="ECO:0000313" key="3">
    <source>
        <dbReference type="Proteomes" id="UP000650511"/>
    </source>
</evidence>
<comment type="caution">
    <text evidence="2">The sequence shown here is derived from an EMBL/GenBank/DDBJ whole genome shotgun (WGS) entry which is preliminary data.</text>
</comment>